<evidence type="ECO:0000313" key="1">
    <source>
        <dbReference type="EMBL" id="MEO1783109.1"/>
    </source>
</evidence>
<dbReference type="Proteomes" id="UP001429357">
    <property type="component" value="Unassembled WGS sequence"/>
</dbReference>
<dbReference type="InterPro" id="IPR052550">
    <property type="entry name" value="Pyrimidine_5'-ntase_YjjG"/>
</dbReference>
<dbReference type="SFLD" id="SFLDG01135">
    <property type="entry name" value="C1.5.6:_HAD__Beta-PGM__Phospha"/>
    <property type="match status" value="1"/>
</dbReference>
<dbReference type="NCBIfam" id="TIGR02254">
    <property type="entry name" value="YjjG_YfnB"/>
    <property type="match status" value="1"/>
</dbReference>
<dbReference type="EMBL" id="MAEI02000001">
    <property type="protein sequence ID" value="MEO1783109.1"/>
    <property type="molecule type" value="Genomic_DNA"/>
</dbReference>
<dbReference type="Pfam" id="PF13419">
    <property type="entry name" value="HAD_2"/>
    <property type="match status" value="1"/>
</dbReference>
<reference evidence="1" key="2">
    <citation type="submission" date="2024-02" db="EMBL/GenBank/DDBJ databases">
        <title>The Genome Sequence of Enterococcus diestrammenae JM9A.</title>
        <authorList>
            <person name="Earl A."/>
            <person name="Manson A."/>
            <person name="Gilmore M."/>
            <person name="Sanders J."/>
            <person name="Shea T."/>
            <person name="Howe W."/>
            <person name="Livny J."/>
            <person name="Cuomo C."/>
            <person name="Neafsey D."/>
            <person name="Birren B."/>
        </authorList>
    </citation>
    <scope>NUCLEOTIDE SEQUENCE</scope>
    <source>
        <strain evidence="1">JM9A</strain>
    </source>
</reference>
<dbReference type="InterPro" id="IPR036412">
    <property type="entry name" value="HAD-like_sf"/>
</dbReference>
<dbReference type="Gene3D" id="1.10.150.240">
    <property type="entry name" value="Putative phosphatase, domain 2"/>
    <property type="match status" value="1"/>
</dbReference>
<dbReference type="Gene3D" id="3.40.50.1000">
    <property type="entry name" value="HAD superfamily/HAD-like"/>
    <property type="match status" value="1"/>
</dbReference>
<dbReference type="InterPro" id="IPR023198">
    <property type="entry name" value="PGP-like_dom2"/>
</dbReference>
<dbReference type="SUPFAM" id="SSF56784">
    <property type="entry name" value="HAD-like"/>
    <property type="match status" value="1"/>
</dbReference>
<dbReference type="SFLD" id="SFLDG01129">
    <property type="entry name" value="C1.5:_HAD__Beta-PGM__Phosphata"/>
    <property type="match status" value="1"/>
</dbReference>
<dbReference type="PANTHER" id="PTHR47478">
    <property type="match status" value="1"/>
</dbReference>
<protein>
    <submittedName>
        <fullName evidence="1">TIGR02254 family HAD hydrolase</fullName>
    </submittedName>
</protein>
<keyword evidence="1" id="KW-0378">Hydrolase</keyword>
<dbReference type="InterPro" id="IPR011951">
    <property type="entry name" value="HAD-SF_hydro_IA_YjjG/PynA"/>
</dbReference>
<dbReference type="NCBIfam" id="NF006976">
    <property type="entry name" value="PRK09449.1"/>
    <property type="match status" value="1"/>
</dbReference>
<evidence type="ECO:0000313" key="2">
    <source>
        <dbReference type="Proteomes" id="UP001429357"/>
    </source>
</evidence>
<reference evidence="1" key="1">
    <citation type="submission" date="2016-06" db="EMBL/GenBank/DDBJ databases">
        <authorList>
            <person name="Van Tyne D."/>
        </authorList>
    </citation>
    <scope>NUCLEOTIDE SEQUENCE</scope>
    <source>
        <strain evidence="1">JM9A</strain>
    </source>
</reference>
<proteinExistence type="predicted"/>
<accession>A0ABV0F783</accession>
<dbReference type="GO" id="GO:0016787">
    <property type="term" value="F:hydrolase activity"/>
    <property type="evidence" value="ECO:0007669"/>
    <property type="project" value="UniProtKB-KW"/>
</dbReference>
<dbReference type="SFLD" id="SFLDS00003">
    <property type="entry name" value="Haloacid_Dehalogenase"/>
    <property type="match status" value="1"/>
</dbReference>
<dbReference type="PANTHER" id="PTHR47478:SF1">
    <property type="entry name" value="PYRIMIDINE 5'-NUCLEOTIDASE YJJG"/>
    <property type="match status" value="1"/>
</dbReference>
<dbReference type="CDD" id="cd04305">
    <property type="entry name" value="HAD_Neu5Ac-Pase_like"/>
    <property type="match status" value="1"/>
</dbReference>
<dbReference type="NCBIfam" id="TIGR01549">
    <property type="entry name" value="HAD-SF-IA-v1"/>
    <property type="match status" value="1"/>
</dbReference>
<dbReference type="InterPro" id="IPR006439">
    <property type="entry name" value="HAD-SF_hydro_IA"/>
</dbReference>
<comment type="caution">
    <text evidence="1">The sequence shown here is derived from an EMBL/GenBank/DDBJ whole genome shotgun (WGS) entry which is preliminary data.</text>
</comment>
<gene>
    <name evidence="1" type="ORF">BAU18_002728</name>
</gene>
<organism evidence="1 2">
    <name type="scientific">Enterococcus diestrammenae</name>
    <dbReference type="NCBI Taxonomy" id="1155073"/>
    <lineage>
        <taxon>Bacteria</taxon>
        <taxon>Bacillati</taxon>
        <taxon>Bacillota</taxon>
        <taxon>Bacilli</taxon>
        <taxon>Lactobacillales</taxon>
        <taxon>Enterococcaceae</taxon>
        <taxon>Enterococcus</taxon>
    </lineage>
</organism>
<dbReference type="InterPro" id="IPR023214">
    <property type="entry name" value="HAD_sf"/>
</dbReference>
<dbReference type="RefSeq" id="WP_161868191.1">
    <property type="nucleotide sequence ID" value="NZ_MAEI02000001.1"/>
</dbReference>
<keyword evidence="2" id="KW-1185">Reference proteome</keyword>
<dbReference type="InterPro" id="IPR041492">
    <property type="entry name" value="HAD_2"/>
</dbReference>
<name>A0ABV0F783_9ENTE</name>
<sequence>MNFQTLLFDVDDTLLDFQAAEDQALQRLFREKKVAWSPAIKEAYQQVNQQLWRDYELGKISRNEVTDTRFGKFFATLNQRVDSPKMDQQYRSYLAQGSQLLANSREIVADLAQKADLYIVTNGVSETQRNRLTKAGLLPYFKDIFVSEETGYQKPMKEFFDYVFQRIPNFKASETVIIGDSLTSDIQGGQGAGIATVWLNPEQQPLLPGITPTYEIRQLAELYQILGSDNPLANRKKSLATGQK</sequence>